<dbReference type="AlphaFoldDB" id="A0A1E4RBG7"/>
<feature type="compositionally biased region" description="Polar residues" evidence="1">
    <location>
        <begin position="459"/>
        <end position="500"/>
    </location>
</feature>
<evidence type="ECO:0000313" key="2">
    <source>
        <dbReference type="EMBL" id="ODV64612.1"/>
    </source>
</evidence>
<gene>
    <name evidence="2" type="ORF">HYPBUDRAFT_169008</name>
</gene>
<dbReference type="RefSeq" id="XP_020073679.1">
    <property type="nucleotide sequence ID" value="XM_020222829.1"/>
</dbReference>
<evidence type="ECO:0000256" key="1">
    <source>
        <dbReference type="SAM" id="MobiDB-lite"/>
    </source>
</evidence>
<name>A0A1E4RBG7_9ASCO</name>
<organism evidence="2 3">
    <name type="scientific">Hyphopichia burtonii NRRL Y-1933</name>
    <dbReference type="NCBI Taxonomy" id="984485"/>
    <lineage>
        <taxon>Eukaryota</taxon>
        <taxon>Fungi</taxon>
        <taxon>Dikarya</taxon>
        <taxon>Ascomycota</taxon>
        <taxon>Saccharomycotina</taxon>
        <taxon>Pichiomycetes</taxon>
        <taxon>Debaryomycetaceae</taxon>
        <taxon>Hyphopichia</taxon>
    </lineage>
</organism>
<accession>A0A1E4RBG7</accession>
<protein>
    <submittedName>
        <fullName evidence="2">Uncharacterized protein</fullName>
    </submittedName>
</protein>
<dbReference type="EMBL" id="KV454547">
    <property type="protein sequence ID" value="ODV64612.1"/>
    <property type="molecule type" value="Genomic_DNA"/>
</dbReference>
<keyword evidence="3" id="KW-1185">Reference proteome</keyword>
<reference evidence="3" key="1">
    <citation type="submission" date="2016-05" db="EMBL/GenBank/DDBJ databases">
        <title>Comparative genomics of biotechnologically important yeasts.</title>
        <authorList>
            <consortium name="DOE Joint Genome Institute"/>
            <person name="Riley R."/>
            <person name="Haridas S."/>
            <person name="Wolfe K.H."/>
            <person name="Lopes M.R."/>
            <person name="Hittinger C.T."/>
            <person name="Goker M."/>
            <person name="Salamov A."/>
            <person name="Wisecaver J."/>
            <person name="Long T.M."/>
            <person name="Aerts A.L."/>
            <person name="Barry K."/>
            <person name="Choi C."/>
            <person name="Clum A."/>
            <person name="Coughlan A.Y."/>
            <person name="Deshpande S."/>
            <person name="Douglass A.P."/>
            <person name="Hanson S.J."/>
            <person name="Klenk H.-P."/>
            <person name="Labutti K."/>
            <person name="Lapidus A."/>
            <person name="Lindquist E."/>
            <person name="Lipzen A."/>
            <person name="Meier-Kolthoff J.P."/>
            <person name="Ohm R.A."/>
            <person name="Otillar R.P."/>
            <person name="Pangilinan J."/>
            <person name="Peng Y."/>
            <person name="Rokas A."/>
            <person name="Rosa C.A."/>
            <person name="Scheuner C."/>
            <person name="Sibirny A.A."/>
            <person name="Slot J.C."/>
            <person name="Stielow J.B."/>
            <person name="Sun H."/>
            <person name="Kurtzman C.P."/>
            <person name="Blackwell M."/>
            <person name="Grigoriev I.V."/>
            <person name="Jeffries T.W."/>
        </authorList>
    </citation>
    <scope>NUCLEOTIDE SEQUENCE [LARGE SCALE GENOMIC DNA]</scope>
    <source>
        <strain evidence="3">NRRL Y-1933</strain>
    </source>
</reference>
<evidence type="ECO:0000313" key="3">
    <source>
        <dbReference type="Proteomes" id="UP000095085"/>
    </source>
</evidence>
<proteinExistence type="predicted"/>
<dbReference type="Proteomes" id="UP000095085">
    <property type="component" value="Unassembled WGS sequence"/>
</dbReference>
<dbReference type="GeneID" id="30997378"/>
<feature type="compositionally biased region" description="Basic and acidic residues" evidence="1">
    <location>
        <begin position="446"/>
        <end position="458"/>
    </location>
</feature>
<feature type="region of interest" description="Disordered" evidence="1">
    <location>
        <begin position="446"/>
        <end position="539"/>
    </location>
</feature>
<sequence length="563" mass="63155">MLPPPNPEEGKWLFIPNQPVIRYPLNTMDVPMANRIEDVSADSPSQSMVHLINRANPPTPLTNQWPDAFQPQQSAEVIIPRQHFNDLVGLKPTIDNIQQTLESLGGQLNPNDPNPIDPSQPAIGNAIKQLTQYCLNLGELFNKVADTVTSNTQGLTNELLIRDNRSQDMIKQHHQEMARKQDELIQQKQTISKIIDTINKVAKNTALLPDSKEKITDIHTLGHEVKRKLEAAQINYDDQMTLLKQDLQSIKTNISDHPDADAIARSVRDITDGRYQTIKDAISEKHSALLVHNQKMNDLKEAIRSHSAQYQSLRANYADLQLLVIREAKEAANSNTPRAEAKWLEFKNHAAARESQIKDEIMEYTKDFGNQMTKTIMENFKLNNKEANSITKAALERIREDIAADLDNDAKTLKEALHLQEKQMNAMNSLHESFAATLRIEADSRAQNDAKTIKKEAHSTSQVPQQSKVPDQTSSSVNAQEPPQVTHSQLIPPSISTPLFINNPTSTTNPPTPPLQPFINISNTGTNSPPPPPPHLKPSLDSHVTYSRCTEVFYTEVFALTKY</sequence>